<dbReference type="InterPro" id="IPR002725">
    <property type="entry name" value="YgjP-like_metallopeptidase"/>
</dbReference>
<evidence type="ECO:0000313" key="2">
    <source>
        <dbReference type="EMBL" id="CAH2030268.1"/>
    </source>
</evidence>
<dbReference type="Gene3D" id="3.30.2010.10">
    <property type="entry name" value="Metalloproteases ('zincins'), catalytic domain"/>
    <property type="match status" value="1"/>
</dbReference>
<gene>
    <name evidence="2" type="ORF">GEAMG1_0446</name>
</gene>
<dbReference type="InterPro" id="IPR053136">
    <property type="entry name" value="UTP_pyrophosphatase-like"/>
</dbReference>
<dbReference type="PANTHER" id="PTHR30399:SF1">
    <property type="entry name" value="UTP PYROPHOSPHATASE"/>
    <property type="match status" value="1"/>
</dbReference>
<dbReference type="CDD" id="cd07344">
    <property type="entry name" value="M48_yhfN_like"/>
    <property type="match status" value="1"/>
</dbReference>
<proteinExistence type="predicted"/>
<protein>
    <recommendedName>
        <fullName evidence="1">YgjP-like metallopeptidase domain-containing protein</fullName>
    </recommendedName>
</protein>
<name>A0ABM9D7A3_9BACT</name>
<dbReference type="PANTHER" id="PTHR30399">
    <property type="entry name" value="UNCHARACTERIZED PROTEIN YGJP"/>
    <property type="match status" value="1"/>
</dbReference>
<dbReference type="Pfam" id="PF01863">
    <property type="entry name" value="YgjP-like"/>
    <property type="match status" value="1"/>
</dbReference>
<accession>A0ABM9D7A3</accession>
<evidence type="ECO:0000313" key="3">
    <source>
        <dbReference type="Proteomes" id="UP001295463"/>
    </source>
</evidence>
<feature type="domain" description="YgjP-like metallopeptidase" evidence="1">
    <location>
        <begin position="26"/>
        <end position="232"/>
    </location>
</feature>
<sequence>MTSPARLMDINGITVELVRKPIKNLHIRLYPPDGSRVLVSAPKRMSLAAVRQAVVDSLDWIRKHQQKLSTRPQPPPPSYGTGDPHYFLGSCLRLAVHLHHGRPAVVQRHGTLELRVPPDTPVAYRASLLNEWYRSQLKAMIPDLLAQWQQIVGVQVAAWGVKRMKTRWGTCNPRARRIWLNLELAKRPLHCLEYVIVHELVHLLEQSHNARFTGFMDRFMPLWRQHREELRQPQHGQSCEWDA</sequence>
<dbReference type="Proteomes" id="UP001295463">
    <property type="component" value="Chromosome"/>
</dbReference>
<organism evidence="2 3">
    <name type="scientific">Trichlorobacter ammonificans</name>
    <dbReference type="NCBI Taxonomy" id="2916410"/>
    <lineage>
        <taxon>Bacteria</taxon>
        <taxon>Pseudomonadati</taxon>
        <taxon>Thermodesulfobacteriota</taxon>
        <taxon>Desulfuromonadia</taxon>
        <taxon>Geobacterales</taxon>
        <taxon>Geobacteraceae</taxon>
        <taxon>Trichlorobacter</taxon>
    </lineage>
</organism>
<keyword evidence="3" id="KW-1185">Reference proteome</keyword>
<evidence type="ECO:0000259" key="1">
    <source>
        <dbReference type="Pfam" id="PF01863"/>
    </source>
</evidence>
<dbReference type="EMBL" id="OW150024">
    <property type="protein sequence ID" value="CAH2030268.1"/>
    <property type="molecule type" value="Genomic_DNA"/>
</dbReference>
<reference evidence="2 3" key="1">
    <citation type="submission" date="2022-03" db="EMBL/GenBank/DDBJ databases">
        <authorList>
            <person name="Koch H."/>
        </authorList>
    </citation>
    <scope>NUCLEOTIDE SEQUENCE [LARGE SCALE GENOMIC DNA]</scope>
    <source>
        <strain evidence="2 3">G1</strain>
    </source>
</reference>
<dbReference type="RefSeq" id="WP_305731216.1">
    <property type="nucleotide sequence ID" value="NZ_OW150024.1"/>
</dbReference>